<dbReference type="GO" id="GO:0004519">
    <property type="term" value="F:endonuclease activity"/>
    <property type="evidence" value="ECO:0007669"/>
    <property type="project" value="UniProtKB-KW"/>
</dbReference>
<name>A0A6A6G251_9PEZI</name>
<evidence type="ECO:0000256" key="5">
    <source>
        <dbReference type="ARBA" id="ARBA00022801"/>
    </source>
</evidence>
<evidence type="ECO:0000256" key="7">
    <source>
        <dbReference type="ARBA" id="ARBA00023180"/>
    </source>
</evidence>
<dbReference type="GO" id="GO:0016788">
    <property type="term" value="F:hydrolase activity, acting on ester bonds"/>
    <property type="evidence" value="ECO:0007669"/>
    <property type="project" value="InterPro"/>
</dbReference>
<evidence type="ECO:0000256" key="2">
    <source>
        <dbReference type="ARBA" id="ARBA00022722"/>
    </source>
</evidence>
<dbReference type="EMBL" id="ML992515">
    <property type="protein sequence ID" value="KAF2219679.1"/>
    <property type="molecule type" value="Genomic_DNA"/>
</dbReference>
<dbReference type="AlphaFoldDB" id="A0A6A6G251"/>
<keyword evidence="6" id="KW-1015">Disulfide bond</keyword>
<dbReference type="InterPro" id="IPR003154">
    <property type="entry name" value="S1/P1nuclease"/>
</dbReference>
<keyword evidence="9" id="KW-1185">Reference proteome</keyword>
<keyword evidence="4" id="KW-0255">Endonuclease</keyword>
<evidence type="ECO:0000313" key="9">
    <source>
        <dbReference type="Proteomes" id="UP000799538"/>
    </source>
</evidence>
<dbReference type="Gene3D" id="1.10.575.10">
    <property type="entry name" value="P1 Nuclease"/>
    <property type="match status" value="1"/>
</dbReference>
<proteinExistence type="inferred from homology"/>
<dbReference type="CDD" id="cd11010">
    <property type="entry name" value="S1-P1_nuclease"/>
    <property type="match status" value="1"/>
</dbReference>
<evidence type="ECO:0000256" key="3">
    <source>
        <dbReference type="ARBA" id="ARBA00022723"/>
    </source>
</evidence>
<sequence>MTCSVLSGQPAAQGWIAHAAKMRSTTPLLLLSALPSAFSWGRLGHDAVAFIAQNYVSSRTERWAQTLLRDTSDQYLANVSTWADSYRNEPGGEFSAPFHYISADDTPPTSCNVDFQRDCGPDGCVVSAIANYTRRVRDRRLDAQQRDFALRFLVHFLGDIHQPLHNEAYEAGANGVIITFNNATRNLHATWDTQIPERLRGSYSRPAARLWADYLIARIDKGVYTRDVRSWKRGLNVNDGVGSALRWSNEANEYVCGYVAPKGWDALTGDLATNGYYDRAVPTVELQVARAGVRLAAWLDALSREGKRGYEEEVEEVDLSGRDLLPESREYTPAQLRRRDEGYGCGCGEHEH</sequence>
<keyword evidence="5" id="KW-0378">Hydrolase</keyword>
<dbReference type="GO" id="GO:0046872">
    <property type="term" value="F:metal ion binding"/>
    <property type="evidence" value="ECO:0007669"/>
    <property type="project" value="UniProtKB-KW"/>
</dbReference>
<dbReference type="GO" id="GO:0003676">
    <property type="term" value="F:nucleic acid binding"/>
    <property type="evidence" value="ECO:0007669"/>
    <property type="project" value="InterPro"/>
</dbReference>
<evidence type="ECO:0000256" key="4">
    <source>
        <dbReference type="ARBA" id="ARBA00022759"/>
    </source>
</evidence>
<dbReference type="OrthoDB" id="441446at2759"/>
<protein>
    <submittedName>
        <fullName evidence="8">S1/P1 nuclease</fullName>
    </submittedName>
</protein>
<dbReference type="Pfam" id="PF02265">
    <property type="entry name" value="S1-P1_nuclease"/>
    <property type="match status" value="1"/>
</dbReference>
<dbReference type="SUPFAM" id="SSF48537">
    <property type="entry name" value="Phospholipase C/P1 nuclease"/>
    <property type="match status" value="1"/>
</dbReference>
<reference evidence="9" key="1">
    <citation type="journal article" date="2020" name="Stud. Mycol.">
        <title>101 Dothideomycetes genomes: A test case for predicting lifestyles and emergence of pathogens.</title>
        <authorList>
            <person name="Haridas S."/>
            <person name="Albert R."/>
            <person name="Binder M."/>
            <person name="Bloem J."/>
            <person name="LaButti K."/>
            <person name="Salamov A."/>
            <person name="Andreopoulos B."/>
            <person name="Baker S."/>
            <person name="Barry K."/>
            <person name="Bills G."/>
            <person name="Bluhm B."/>
            <person name="Cannon C."/>
            <person name="Castanera R."/>
            <person name="Culley D."/>
            <person name="Daum C."/>
            <person name="Ezra D."/>
            <person name="Gonzalez J."/>
            <person name="Henrissat B."/>
            <person name="Kuo A."/>
            <person name="Liang C."/>
            <person name="Lipzen A."/>
            <person name="Lutzoni F."/>
            <person name="Magnuson J."/>
            <person name="Mondo S."/>
            <person name="Nolan M."/>
            <person name="Ohm R."/>
            <person name="Pangilinan J."/>
            <person name="Park H.-J."/>
            <person name="Ramirez L."/>
            <person name="Alfaro M."/>
            <person name="Sun H."/>
            <person name="Tritt A."/>
            <person name="Yoshinaga Y."/>
            <person name="Zwiers L.-H."/>
            <person name="Turgeon B."/>
            <person name="Goodwin S."/>
            <person name="Spatafora J."/>
            <person name="Crous P."/>
            <person name="Grigoriev I."/>
        </authorList>
    </citation>
    <scope>NUCLEOTIDE SEQUENCE [LARGE SCALE GENOMIC DNA]</scope>
    <source>
        <strain evidence="9">CECT 20119</strain>
    </source>
</reference>
<keyword evidence="7" id="KW-0325">Glycoprotein</keyword>
<comment type="similarity">
    <text evidence="1">Belongs to the nuclease type I family.</text>
</comment>
<dbReference type="PANTHER" id="PTHR33146:SF26">
    <property type="entry name" value="ENDONUCLEASE 4"/>
    <property type="match status" value="1"/>
</dbReference>
<dbReference type="Proteomes" id="UP000799538">
    <property type="component" value="Unassembled WGS sequence"/>
</dbReference>
<dbReference type="PANTHER" id="PTHR33146">
    <property type="entry name" value="ENDONUCLEASE 4"/>
    <property type="match status" value="1"/>
</dbReference>
<accession>A0A6A6G251</accession>
<evidence type="ECO:0000256" key="1">
    <source>
        <dbReference type="ARBA" id="ARBA00009547"/>
    </source>
</evidence>
<evidence type="ECO:0000256" key="6">
    <source>
        <dbReference type="ARBA" id="ARBA00023157"/>
    </source>
</evidence>
<keyword evidence="3" id="KW-0479">Metal-binding</keyword>
<evidence type="ECO:0000313" key="8">
    <source>
        <dbReference type="EMBL" id="KAF2219679.1"/>
    </source>
</evidence>
<organism evidence="8 9">
    <name type="scientific">Elsinoe ampelina</name>
    <dbReference type="NCBI Taxonomy" id="302913"/>
    <lineage>
        <taxon>Eukaryota</taxon>
        <taxon>Fungi</taxon>
        <taxon>Dikarya</taxon>
        <taxon>Ascomycota</taxon>
        <taxon>Pezizomycotina</taxon>
        <taxon>Dothideomycetes</taxon>
        <taxon>Dothideomycetidae</taxon>
        <taxon>Myriangiales</taxon>
        <taxon>Elsinoaceae</taxon>
        <taxon>Elsinoe</taxon>
    </lineage>
</organism>
<keyword evidence="2" id="KW-0540">Nuclease</keyword>
<dbReference type="InterPro" id="IPR008947">
    <property type="entry name" value="PLipase_C/P1_nuclease_dom_sf"/>
</dbReference>
<gene>
    <name evidence="8" type="ORF">BDZ85DRAFT_268173</name>
</gene>
<dbReference type="GO" id="GO:0006308">
    <property type="term" value="P:DNA catabolic process"/>
    <property type="evidence" value="ECO:0007669"/>
    <property type="project" value="InterPro"/>
</dbReference>